<dbReference type="EMBL" id="KN880552">
    <property type="protein sequence ID" value="KIY66511.1"/>
    <property type="molecule type" value="Genomic_DNA"/>
</dbReference>
<proteinExistence type="predicted"/>
<dbReference type="AlphaFoldDB" id="A0A0D7BAG2"/>
<name>A0A0D7BAG2_9AGAR</name>
<organism evidence="1 2">
    <name type="scientific">Cylindrobasidium torrendii FP15055 ss-10</name>
    <dbReference type="NCBI Taxonomy" id="1314674"/>
    <lineage>
        <taxon>Eukaryota</taxon>
        <taxon>Fungi</taxon>
        <taxon>Dikarya</taxon>
        <taxon>Basidiomycota</taxon>
        <taxon>Agaricomycotina</taxon>
        <taxon>Agaricomycetes</taxon>
        <taxon>Agaricomycetidae</taxon>
        <taxon>Agaricales</taxon>
        <taxon>Marasmiineae</taxon>
        <taxon>Physalacriaceae</taxon>
        <taxon>Cylindrobasidium</taxon>
    </lineage>
</organism>
<accession>A0A0D7BAG2</accession>
<evidence type="ECO:0000313" key="1">
    <source>
        <dbReference type="EMBL" id="KIY66511.1"/>
    </source>
</evidence>
<protein>
    <submittedName>
        <fullName evidence="1">Uncharacterized protein</fullName>
    </submittedName>
</protein>
<gene>
    <name evidence="1" type="ORF">CYLTODRAFT_31403</name>
</gene>
<evidence type="ECO:0000313" key="2">
    <source>
        <dbReference type="Proteomes" id="UP000054007"/>
    </source>
</evidence>
<sequence>MLKSVYEPTHPHTAKHCLPLFLALSRPKHYHSHRAALFITAHPMDSFTALTPEDINLCVETTLLRMEGSEAGAFVDYEREGDPSNSRGGYCVVS</sequence>
<keyword evidence="2" id="KW-1185">Reference proteome</keyword>
<dbReference type="Proteomes" id="UP000054007">
    <property type="component" value="Unassembled WGS sequence"/>
</dbReference>
<reference evidence="1 2" key="1">
    <citation type="journal article" date="2015" name="Fungal Genet. Biol.">
        <title>Evolution of novel wood decay mechanisms in Agaricales revealed by the genome sequences of Fistulina hepatica and Cylindrobasidium torrendii.</title>
        <authorList>
            <person name="Floudas D."/>
            <person name="Held B.W."/>
            <person name="Riley R."/>
            <person name="Nagy L.G."/>
            <person name="Koehler G."/>
            <person name="Ransdell A.S."/>
            <person name="Younus H."/>
            <person name="Chow J."/>
            <person name="Chiniquy J."/>
            <person name="Lipzen A."/>
            <person name="Tritt A."/>
            <person name="Sun H."/>
            <person name="Haridas S."/>
            <person name="LaButti K."/>
            <person name="Ohm R.A."/>
            <person name="Kues U."/>
            <person name="Blanchette R.A."/>
            <person name="Grigoriev I.V."/>
            <person name="Minto R.E."/>
            <person name="Hibbett D.S."/>
        </authorList>
    </citation>
    <scope>NUCLEOTIDE SEQUENCE [LARGE SCALE GENOMIC DNA]</scope>
    <source>
        <strain evidence="1 2">FP15055 ss-10</strain>
    </source>
</reference>